<dbReference type="Gene3D" id="2.60.40.10">
    <property type="entry name" value="Immunoglobulins"/>
    <property type="match status" value="2"/>
</dbReference>
<dbReference type="InterPro" id="IPR011600">
    <property type="entry name" value="Pept_C14_caspase"/>
</dbReference>
<feature type="domain" description="Ig-like" evidence="2">
    <location>
        <begin position="242"/>
        <end position="333"/>
    </location>
</feature>
<sequence>MDYLTSEREDPNILDMDFGKFRFIKLLLDDSSIREKFLEVLPNEIFSTEKYHLLEIEGCQVNMSPGKWLLRYLGNCGGRVSDLIYWFQEINLERALLYLREEEPLQIIEQPEPNVNVNEGEKFCITCRASGYPHPEYQWFKDDEELLLVGEEQVLSIPFAKVEDSGIYVCKVSKINADSSISLLLSDPATVIVRPCKSSNLVGFSRQNSDKKRPSSIRYGMENIQAKPKELCEQNILSTKCPESEKIVIVKQPRSHGEVAQGSILWFKCIAKASHPVNYQWYRNGRTLDEQTSTNLLVDELYPDQMTGSRKFTFFCKVYNEYDEVISDSATVELSESDDKTKYVAEEKIAFLIANDKYEAYEEDLVTPAADVVDLAKLLKSINFKVIVFRNLNLREMISAFQAFCRLLRTGSYAVVFFAGHGFECYGQTYLQPIDCSENLLPEESMCTEYILQQMQETRPALIVLLIDACRKPPPELGNAQIEIYNASMENNTVYGYATSFLNGAFESPERNSYFVKHLKKYITHDKSIQEIIFQVQRDSDAEPLTRNVQHPVIESSLCAARKLCDELRNPLDLTTYQLPCCFYEERNPIEKQTQIIDEFKCCFIIEVKDHMDVYLNGIDVNLYIYVKEDANLDKLRKSGLLVFLYIPGLQVRKGVQLQNAALNLGARNLIIKEEVLELQRLRNAEITAQLLLKIGQSPIIPIEFSFTVEKIRSMDIFFR</sequence>
<dbReference type="SMART" id="SM00408">
    <property type="entry name" value="IGc2"/>
    <property type="match status" value="1"/>
</dbReference>
<dbReference type="Pfam" id="PF13927">
    <property type="entry name" value="Ig_3"/>
    <property type="match status" value="1"/>
</dbReference>
<dbReference type="SUPFAM" id="SSF48726">
    <property type="entry name" value="Immunoglobulin"/>
    <property type="match status" value="2"/>
</dbReference>
<reference evidence="3 4" key="1">
    <citation type="journal article" date="2019" name="Sci. Rep.">
        <title>Orb-weaving spider Araneus ventricosus genome elucidates the spidroin gene catalogue.</title>
        <authorList>
            <person name="Kono N."/>
            <person name="Nakamura H."/>
            <person name="Ohtoshi R."/>
            <person name="Moran D.A.P."/>
            <person name="Shinohara A."/>
            <person name="Yoshida Y."/>
            <person name="Fujiwara M."/>
            <person name="Mori M."/>
            <person name="Tomita M."/>
            <person name="Arakawa K."/>
        </authorList>
    </citation>
    <scope>NUCLEOTIDE SEQUENCE [LARGE SCALE GENOMIC DNA]</scope>
</reference>
<dbReference type="SUPFAM" id="SSF52129">
    <property type="entry name" value="Caspase-like"/>
    <property type="match status" value="1"/>
</dbReference>
<dbReference type="PROSITE" id="PS50208">
    <property type="entry name" value="CASPASE_P20"/>
    <property type="match status" value="1"/>
</dbReference>
<comment type="caution">
    <text evidence="3">The sequence shown here is derived from an EMBL/GenBank/DDBJ whole genome shotgun (WGS) entry which is preliminary data.</text>
</comment>
<dbReference type="Pfam" id="PF00656">
    <property type="entry name" value="Peptidase_C14"/>
    <property type="match status" value="1"/>
</dbReference>
<dbReference type="InterPro" id="IPR036179">
    <property type="entry name" value="Ig-like_dom_sf"/>
</dbReference>
<protein>
    <submittedName>
        <fullName evidence="3">Mucosa-associated lymphoid tissue lymphoma translocation protein 1</fullName>
    </submittedName>
</protein>
<keyword evidence="4" id="KW-1185">Reference proteome</keyword>
<dbReference type="InterPro" id="IPR007110">
    <property type="entry name" value="Ig-like_dom"/>
</dbReference>
<dbReference type="InterPro" id="IPR001309">
    <property type="entry name" value="Pept_C14_p20"/>
</dbReference>
<evidence type="ECO:0000259" key="2">
    <source>
        <dbReference type="PROSITE" id="PS50835"/>
    </source>
</evidence>
<dbReference type="SMART" id="SM00409">
    <property type="entry name" value="IG"/>
    <property type="match status" value="2"/>
</dbReference>
<proteinExistence type="predicted"/>
<dbReference type="InterPro" id="IPR003599">
    <property type="entry name" value="Ig_sub"/>
</dbReference>
<dbReference type="PANTHER" id="PTHR22576">
    <property type="entry name" value="MUCOSA ASSOCIATED LYMPHOID TISSUE LYMPHOMA TRANSLOCATION PROTEIN 1/PARACASPASE"/>
    <property type="match status" value="1"/>
</dbReference>
<dbReference type="PANTHER" id="PTHR22576:SF37">
    <property type="entry name" value="MUCOSA-ASSOCIATED LYMPHOID TISSUE LYMPHOMA TRANSLOCATION PROTEIN 1"/>
    <property type="match status" value="1"/>
</dbReference>
<organism evidence="3 4">
    <name type="scientific">Araneus ventricosus</name>
    <name type="common">Orbweaver spider</name>
    <name type="synonym">Epeira ventricosa</name>
    <dbReference type="NCBI Taxonomy" id="182803"/>
    <lineage>
        <taxon>Eukaryota</taxon>
        <taxon>Metazoa</taxon>
        <taxon>Ecdysozoa</taxon>
        <taxon>Arthropoda</taxon>
        <taxon>Chelicerata</taxon>
        <taxon>Arachnida</taxon>
        <taxon>Araneae</taxon>
        <taxon>Araneomorphae</taxon>
        <taxon>Entelegynae</taxon>
        <taxon>Araneoidea</taxon>
        <taxon>Araneidae</taxon>
        <taxon>Araneus</taxon>
    </lineage>
</organism>
<dbReference type="Gene3D" id="3.40.50.1460">
    <property type="match status" value="1"/>
</dbReference>
<dbReference type="PROSITE" id="PS50835">
    <property type="entry name" value="IG_LIKE"/>
    <property type="match status" value="2"/>
</dbReference>
<evidence type="ECO:0000313" key="4">
    <source>
        <dbReference type="Proteomes" id="UP000499080"/>
    </source>
</evidence>
<dbReference type="CDD" id="cd00096">
    <property type="entry name" value="Ig"/>
    <property type="match status" value="1"/>
</dbReference>
<dbReference type="EMBL" id="BGPR01000285">
    <property type="protein sequence ID" value="GBM10408.1"/>
    <property type="molecule type" value="Genomic_DNA"/>
</dbReference>
<name>A0A4Y2D391_ARAVE</name>
<feature type="domain" description="Caspase family p20" evidence="1">
    <location>
        <begin position="346"/>
        <end position="471"/>
    </location>
</feature>
<dbReference type="InterPro" id="IPR003598">
    <property type="entry name" value="Ig_sub2"/>
</dbReference>
<dbReference type="Pfam" id="PF13895">
    <property type="entry name" value="Ig_2"/>
    <property type="match status" value="1"/>
</dbReference>
<dbReference type="InterPro" id="IPR052039">
    <property type="entry name" value="Caspase-related_regulators"/>
</dbReference>
<dbReference type="GO" id="GO:0004197">
    <property type="term" value="F:cysteine-type endopeptidase activity"/>
    <property type="evidence" value="ECO:0007669"/>
    <property type="project" value="InterPro"/>
</dbReference>
<dbReference type="GO" id="GO:0006508">
    <property type="term" value="P:proteolysis"/>
    <property type="evidence" value="ECO:0007669"/>
    <property type="project" value="InterPro"/>
</dbReference>
<dbReference type="Proteomes" id="UP000499080">
    <property type="component" value="Unassembled WGS sequence"/>
</dbReference>
<dbReference type="OrthoDB" id="417046at2759"/>
<accession>A0A4Y2D391</accession>
<evidence type="ECO:0000313" key="3">
    <source>
        <dbReference type="EMBL" id="GBM10408.1"/>
    </source>
</evidence>
<evidence type="ECO:0000259" key="1">
    <source>
        <dbReference type="PROSITE" id="PS50208"/>
    </source>
</evidence>
<dbReference type="InterPro" id="IPR013783">
    <property type="entry name" value="Ig-like_fold"/>
</dbReference>
<gene>
    <name evidence="3" type="primary">Malt1</name>
    <name evidence="3" type="ORF">AVEN_169688_1</name>
</gene>
<feature type="domain" description="Ig-like" evidence="2">
    <location>
        <begin position="104"/>
        <end position="182"/>
    </location>
</feature>
<dbReference type="AlphaFoldDB" id="A0A4Y2D391"/>
<dbReference type="InterPro" id="IPR029030">
    <property type="entry name" value="Caspase-like_dom_sf"/>
</dbReference>